<reference evidence="2" key="1">
    <citation type="submission" date="2021-03" db="EMBL/GenBank/DDBJ databases">
        <title>Draft genome sequence of rust myrtle Austropuccinia psidii MF-1, a brazilian biotype.</title>
        <authorList>
            <person name="Quecine M.C."/>
            <person name="Pachon D.M.R."/>
            <person name="Bonatelli M.L."/>
            <person name="Correr F.H."/>
            <person name="Franceschini L.M."/>
            <person name="Leite T.F."/>
            <person name="Margarido G.R.A."/>
            <person name="Almeida C.A."/>
            <person name="Ferrarezi J.A."/>
            <person name="Labate C.A."/>
        </authorList>
    </citation>
    <scope>NUCLEOTIDE SEQUENCE</scope>
    <source>
        <strain evidence="2">MF-1</strain>
    </source>
</reference>
<dbReference type="AlphaFoldDB" id="A0A9Q3KT59"/>
<organism evidence="2 3">
    <name type="scientific">Austropuccinia psidii MF-1</name>
    <dbReference type="NCBI Taxonomy" id="1389203"/>
    <lineage>
        <taxon>Eukaryota</taxon>
        <taxon>Fungi</taxon>
        <taxon>Dikarya</taxon>
        <taxon>Basidiomycota</taxon>
        <taxon>Pucciniomycotina</taxon>
        <taxon>Pucciniomycetes</taxon>
        <taxon>Pucciniales</taxon>
        <taxon>Sphaerophragmiaceae</taxon>
        <taxon>Austropuccinia</taxon>
    </lineage>
</organism>
<evidence type="ECO:0000313" key="3">
    <source>
        <dbReference type="Proteomes" id="UP000765509"/>
    </source>
</evidence>
<evidence type="ECO:0000256" key="1">
    <source>
        <dbReference type="SAM" id="MobiDB-lite"/>
    </source>
</evidence>
<evidence type="ECO:0000313" key="2">
    <source>
        <dbReference type="EMBL" id="MBW0586602.1"/>
    </source>
</evidence>
<feature type="compositionally biased region" description="Basic and acidic residues" evidence="1">
    <location>
        <begin position="70"/>
        <end position="80"/>
    </location>
</feature>
<protein>
    <submittedName>
        <fullName evidence="2">Uncharacterized protein</fullName>
    </submittedName>
</protein>
<dbReference type="EMBL" id="AVOT02124391">
    <property type="protein sequence ID" value="MBW0586602.1"/>
    <property type="molecule type" value="Genomic_DNA"/>
</dbReference>
<accession>A0A9Q3KT59</accession>
<gene>
    <name evidence="2" type="ORF">O181_126317</name>
</gene>
<name>A0A9Q3KT59_9BASI</name>
<feature type="region of interest" description="Disordered" evidence="1">
    <location>
        <begin position="68"/>
        <end position="118"/>
    </location>
</feature>
<sequence>MAIYMSHFKKYYTVSKDKDWEMLPQIPQGVISSWNILEKFLNEEIVIYSNGWNPLSSKPQIKNIKYWHNKNSEESKKEAPEVSASKPPASQTPQEGKKKENNWRKLYPPGERIPRIQNDSMDNIFNIARTLLEFNNKEENLMRQPHFPKK</sequence>
<keyword evidence="3" id="KW-1185">Reference proteome</keyword>
<dbReference type="Proteomes" id="UP000765509">
    <property type="component" value="Unassembled WGS sequence"/>
</dbReference>
<comment type="caution">
    <text evidence="2">The sequence shown here is derived from an EMBL/GenBank/DDBJ whole genome shotgun (WGS) entry which is preliminary data.</text>
</comment>
<proteinExistence type="predicted"/>